<dbReference type="Proteomes" id="UP000789702">
    <property type="component" value="Unassembled WGS sequence"/>
</dbReference>
<reference evidence="1" key="1">
    <citation type="submission" date="2021-06" db="EMBL/GenBank/DDBJ databases">
        <authorList>
            <person name="Kallberg Y."/>
            <person name="Tangrot J."/>
            <person name="Rosling A."/>
        </authorList>
    </citation>
    <scope>NUCLEOTIDE SEQUENCE</scope>
    <source>
        <strain evidence="1">IL203A</strain>
    </source>
</reference>
<organism evidence="1 2">
    <name type="scientific">Dentiscutata heterogama</name>
    <dbReference type="NCBI Taxonomy" id="1316150"/>
    <lineage>
        <taxon>Eukaryota</taxon>
        <taxon>Fungi</taxon>
        <taxon>Fungi incertae sedis</taxon>
        <taxon>Mucoromycota</taxon>
        <taxon>Glomeromycotina</taxon>
        <taxon>Glomeromycetes</taxon>
        <taxon>Diversisporales</taxon>
        <taxon>Gigasporaceae</taxon>
        <taxon>Dentiscutata</taxon>
    </lineage>
</organism>
<comment type="caution">
    <text evidence="1">The sequence shown here is derived from an EMBL/GenBank/DDBJ whole genome shotgun (WGS) entry which is preliminary data.</text>
</comment>
<sequence>MSSFSLPASLTLDSTSPISSPVSSEVFDSVSSEIPDSVSSIPDLPDENIHE</sequence>
<name>A0ACA9NN86_9GLOM</name>
<accession>A0ACA9NN86</accession>
<feature type="non-terminal residue" evidence="1">
    <location>
        <position position="51"/>
    </location>
</feature>
<evidence type="ECO:0000313" key="2">
    <source>
        <dbReference type="Proteomes" id="UP000789702"/>
    </source>
</evidence>
<protein>
    <submittedName>
        <fullName evidence="1">1809_t:CDS:1</fullName>
    </submittedName>
</protein>
<keyword evidence="2" id="KW-1185">Reference proteome</keyword>
<evidence type="ECO:0000313" key="1">
    <source>
        <dbReference type="EMBL" id="CAG8661478.1"/>
    </source>
</evidence>
<proteinExistence type="predicted"/>
<gene>
    <name evidence="1" type="ORF">DHETER_LOCUS9773</name>
</gene>
<dbReference type="EMBL" id="CAJVPU010017749">
    <property type="protein sequence ID" value="CAG8661478.1"/>
    <property type="molecule type" value="Genomic_DNA"/>
</dbReference>